<dbReference type="InterPro" id="IPR054508">
    <property type="entry name" value="PIR1-like_C"/>
</dbReference>
<feature type="signal peptide" evidence="7">
    <location>
        <begin position="1"/>
        <end position="19"/>
    </location>
</feature>
<evidence type="ECO:0000256" key="5">
    <source>
        <dbReference type="ARBA" id="ARBA00038219"/>
    </source>
</evidence>
<evidence type="ECO:0000259" key="8">
    <source>
        <dbReference type="Pfam" id="PF22799"/>
    </source>
</evidence>
<evidence type="ECO:0000256" key="2">
    <source>
        <dbReference type="ARBA" id="ARBA00022512"/>
    </source>
</evidence>
<reference evidence="9 10" key="1">
    <citation type="submission" date="2021-02" db="EMBL/GenBank/DDBJ databases">
        <title>Genome assembly of Pseudopithomyces chartarum.</title>
        <authorList>
            <person name="Jauregui R."/>
            <person name="Singh J."/>
            <person name="Voisey C."/>
        </authorList>
    </citation>
    <scope>NUCLEOTIDE SEQUENCE [LARGE SCALE GENOMIC DNA]</scope>
    <source>
        <strain evidence="9 10">AGR01</strain>
    </source>
</reference>
<dbReference type="GO" id="GO:0009277">
    <property type="term" value="C:fungal-type cell wall"/>
    <property type="evidence" value="ECO:0007669"/>
    <property type="project" value="TreeGrafter"/>
</dbReference>
<comment type="caution">
    <text evidence="9">The sequence shown here is derived from an EMBL/GenBank/DDBJ whole genome shotgun (WGS) entry which is preliminary data.</text>
</comment>
<keyword evidence="4 7" id="KW-0732">Signal</keyword>
<organism evidence="9 10">
    <name type="scientific">Pseudopithomyces chartarum</name>
    <dbReference type="NCBI Taxonomy" id="1892770"/>
    <lineage>
        <taxon>Eukaryota</taxon>
        <taxon>Fungi</taxon>
        <taxon>Dikarya</taxon>
        <taxon>Ascomycota</taxon>
        <taxon>Pezizomycotina</taxon>
        <taxon>Dothideomycetes</taxon>
        <taxon>Pleosporomycetidae</taxon>
        <taxon>Pleosporales</taxon>
        <taxon>Massarineae</taxon>
        <taxon>Didymosphaeriaceae</taxon>
        <taxon>Pseudopithomyces</taxon>
    </lineage>
</organism>
<dbReference type="PANTHER" id="PTHR47254:SF1">
    <property type="entry name" value="CELL WALL MANNOPROTEIN CIS3-RELATED"/>
    <property type="match status" value="1"/>
</dbReference>
<evidence type="ECO:0000313" key="9">
    <source>
        <dbReference type="EMBL" id="KAK3213638.1"/>
    </source>
</evidence>
<gene>
    <name evidence="9" type="ORF">GRF29_28g528274</name>
</gene>
<dbReference type="InterPro" id="IPR051153">
    <property type="entry name" value="Yeast_CWMannoprotein_PIR"/>
</dbReference>
<feature type="compositionally biased region" description="Low complexity" evidence="6">
    <location>
        <begin position="217"/>
        <end position="249"/>
    </location>
</feature>
<dbReference type="Proteomes" id="UP001280581">
    <property type="component" value="Unassembled WGS sequence"/>
</dbReference>
<keyword evidence="3" id="KW-0964">Secreted</keyword>
<dbReference type="GO" id="GO:0005199">
    <property type="term" value="F:structural constituent of cell wall"/>
    <property type="evidence" value="ECO:0007669"/>
    <property type="project" value="TreeGrafter"/>
</dbReference>
<dbReference type="AlphaFoldDB" id="A0AAN6RIH8"/>
<feature type="chain" id="PRO_5042910289" description="Cell wall mannoprotein PIR1-like C-terminal domain-containing protein" evidence="7">
    <location>
        <begin position="20"/>
        <end position="271"/>
    </location>
</feature>
<name>A0AAN6RIH8_9PLEO</name>
<keyword evidence="10" id="KW-1185">Reference proteome</keyword>
<evidence type="ECO:0000256" key="1">
    <source>
        <dbReference type="ARBA" id="ARBA00004191"/>
    </source>
</evidence>
<protein>
    <recommendedName>
        <fullName evidence="8">Cell wall mannoprotein PIR1-like C-terminal domain-containing protein</fullName>
    </recommendedName>
</protein>
<feature type="region of interest" description="Disordered" evidence="6">
    <location>
        <begin position="210"/>
        <end position="249"/>
    </location>
</feature>
<evidence type="ECO:0000256" key="4">
    <source>
        <dbReference type="ARBA" id="ARBA00022729"/>
    </source>
</evidence>
<dbReference type="Pfam" id="PF22799">
    <property type="entry name" value="PIR1-like_C"/>
    <property type="match status" value="1"/>
</dbReference>
<proteinExistence type="inferred from homology"/>
<evidence type="ECO:0000256" key="7">
    <source>
        <dbReference type="SAM" id="SignalP"/>
    </source>
</evidence>
<accession>A0AAN6RIH8</accession>
<dbReference type="EMBL" id="WVTA01000004">
    <property type="protein sequence ID" value="KAK3213638.1"/>
    <property type="molecule type" value="Genomic_DNA"/>
</dbReference>
<dbReference type="PANTHER" id="PTHR47254">
    <property type="entry name" value="CELL WALL MANNOPROTEIN CIS3-RELATED"/>
    <property type="match status" value="1"/>
</dbReference>
<comment type="similarity">
    <text evidence="5">Belongs to the PIR protein family.</text>
</comment>
<evidence type="ECO:0000313" key="10">
    <source>
        <dbReference type="Proteomes" id="UP001280581"/>
    </source>
</evidence>
<sequence length="271" mass="27157">MRTASVLAAALSLAATCHAQAVEVGIAPEAPPPEGCDESPKGNFTIGYVPVSTLARRDDVAVANADGALYLTLVDGVLTDGWNRTGSVVANHQFQFDGPPQAGAIYTGGFSVCQNNSLAIGGTTRWWNCLSGAFNNLYDEWIGEQCMEIRILASFVDQPTSSSESAVASSTAESTTVITSVASANGTTETVVSTSVGHLTSSSISAVPLTSINGTKPSGPVSRVSSSGPTATPSGSGSPVAPDAPGAAAPSAITQGATLGAVIVLAAALML</sequence>
<evidence type="ECO:0000256" key="6">
    <source>
        <dbReference type="SAM" id="MobiDB-lite"/>
    </source>
</evidence>
<evidence type="ECO:0000256" key="3">
    <source>
        <dbReference type="ARBA" id="ARBA00022525"/>
    </source>
</evidence>
<feature type="domain" description="Cell wall mannoprotein PIR1-like C-terminal" evidence="8">
    <location>
        <begin position="76"/>
        <end position="149"/>
    </location>
</feature>
<keyword evidence="2" id="KW-0134">Cell wall</keyword>
<dbReference type="GO" id="GO:0031505">
    <property type="term" value="P:fungal-type cell wall organization"/>
    <property type="evidence" value="ECO:0007669"/>
    <property type="project" value="TreeGrafter"/>
</dbReference>
<comment type="subcellular location">
    <subcellularLocation>
        <location evidence="1">Secreted</location>
        <location evidence="1">Cell wall</location>
    </subcellularLocation>
</comment>